<feature type="domain" description="Protein kinase" evidence="5">
    <location>
        <begin position="1"/>
        <end position="188"/>
    </location>
</feature>
<evidence type="ECO:0000259" key="5">
    <source>
        <dbReference type="PROSITE" id="PS50011"/>
    </source>
</evidence>
<dbReference type="STRING" id="1314800.A0A1B7ML24"/>
<dbReference type="Pfam" id="PF07714">
    <property type="entry name" value="PK_Tyr_Ser-Thr"/>
    <property type="match status" value="1"/>
</dbReference>
<dbReference type="InterPro" id="IPR001245">
    <property type="entry name" value="Ser-Thr/Tyr_kinase_cat_dom"/>
</dbReference>
<dbReference type="AlphaFoldDB" id="A0A1B7ML24"/>
<evidence type="ECO:0000256" key="4">
    <source>
        <dbReference type="ARBA" id="ARBA00022840"/>
    </source>
</evidence>
<dbReference type="Proteomes" id="UP000092154">
    <property type="component" value="Unassembled WGS sequence"/>
</dbReference>
<dbReference type="InterPro" id="IPR011009">
    <property type="entry name" value="Kinase-like_dom_sf"/>
</dbReference>
<sequence length="188" mass="20947">MENGSLDSYLRQHTNISKVEILRMLREIAADLKYLHDEGVVHGDLTRTNVLTSSDGELSLADFGLSMILAESQNCTFNSCHAGNVRWMAPETLAMHKEGGVTMRTKAADIYSYGCIMLQVCHPFDSMDSTDVAQLFSGQPPYSCLTQAMHVIAARVGGKEPFPAHRVQVYYLPLLIDTRHEFRGHLSD</sequence>
<dbReference type="OrthoDB" id="346907at2759"/>
<evidence type="ECO:0000256" key="1">
    <source>
        <dbReference type="ARBA" id="ARBA00022679"/>
    </source>
</evidence>
<keyword evidence="4" id="KW-0067">ATP-binding</keyword>
<dbReference type="InterPro" id="IPR050538">
    <property type="entry name" value="MAP_kinase_kinase_kinase"/>
</dbReference>
<dbReference type="PANTHER" id="PTHR48016:SF56">
    <property type="entry name" value="MAPKK KINASE"/>
    <property type="match status" value="1"/>
</dbReference>
<evidence type="ECO:0000256" key="3">
    <source>
        <dbReference type="ARBA" id="ARBA00022777"/>
    </source>
</evidence>
<name>A0A1B7ML24_9AGAM</name>
<dbReference type="SMART" id="SM00220">
    <property type="entry name" value="S_TKc"/>
    <property type="match status" value="1"/>
</dbReference>
<proteinExistence type="predicted"/>
<keyword evidence="3 6" id="KW-0418">Kinase</keyword>
<protein>
    <submittedName>
        <fullName evidence="6">Kinase-like protein</fullName>
    </submittedName>
</protein>
<evidence type="ECO:0000256" key="2">
    <source>
        <dbReference type="ARBA" id="ARBA00022741"/>
    </source>
</evidence>
<gene>
    <name evidence="6" type="ORF">K503DRAFT_532673</name>
</gene>
<keyword evidence="1" id="KW-0808">Transferase</keyword>
<dbReference type="EMBL" id="KV448791">
    <property type="protein sequence ID" value="OAX33313.1"/>
    <property type="molecule type" value="Genomic_DNA"/>
</dbReference>
<dbReference type="PANTHER" id="PTHR48016">
    <property type="entry name" value="MAP KINASE KINASE KINASE SSK2-RELATED-RELATED"/>
    <property type="match status" value="1"/>
</dbReference>
<reference evidence="6 7" key="1">
    <citation type="submission" date="2016-06" db="EMBL/GenBank/DDBJ databases">
        <title>Comparative genomics of the ectomycorrhizal sister species Rhizopogon vinicolor and Rhizopogon vesiculosus (Basidiomycota: Boletales) reveals a divergence of the mating type B locus.</title>
        <authorList>
            <consortium name="DOE Joint Genome Institute"/>
            <person name="Mujic A.B."/>
            <person name="Kuo A."/>
            <person name="Tritt A."/>
            <person name="Lipzen A."/>
            <person name="Chen C."/>
            <person name="Johnson J."/>
            <person name="Sharma A."/>
            <person name="Barry K."/>
            <person name="Grigoriev I.V."/>
            <person name="Spatafora J.W."/>
        </authorList>
    </citation>
    <scope>NUCLEOTIDE SEQUENCE [LARGE SCALE GENOMIC DNA]</scope>
    <source>
        <strain evidence="6 7">AM-OR11-026</strain>
    </source>
</reference>
<dbReference type="InParanoid" id="A0A1B7ML24"/>
<keyword evidence="2" id="KW-0547">Nucleotide-binding</keyword>
<dbReference type="GO" id="GO:0000165">
    <property type="term" value="P:MAPK cascade"/>
    <property type="evidence" value="ECO:0007669"/>
    <property type="project" value="UniProtKB-ARBA"/>
</dbReference>
<dbReference type="GO" id="GO:0004672">
    <property type="term" value="F:protein kinase activity"/>
    <property type="evidence" value="ECO:0007669"/>
    <property type="project" value="InterPro"/>
</dbReference>
<dbReference type="GO" id="GO:0005524">
    <property type="term" value="F:ATP binding"/>
    <property type="evidence" value="ECO:0007669"/>
    <property type="project" value="UniProtKB-KW"/>
</dbReference>
<evidence type="ECO:0000313" key="7">
    <source>
        <dbReference type="Proteomes" id="UP000092154"/>
    </source>
</evidence>
<accession>A0A1B7ML24</accession>
<dbReference type="PROSITE" id="PS50011">
    <property type="entry name" value="PROTEIN_KINASE_DOM"/>
    <property type="match status" value="1"/>
</dbReference>
<dbReference type="InterPro" id="IPR000719">
    <property type="entry name" value="Prot_kinase_dom"/>
</dbReference>
<dbReference type="Gene3D" id="1.10.510.10">
    <property type="entry name" value="Transferase(Phosphotransferase) domain 1"/>
    <property type="match status" value="1"/>
</dbReference>
<evidence type="ECO:0000313" key="6">
    <source>
        <dbReference type="EMBL" id="OAX33313.1"/>
    </source>
</evidence>
<organism evidence="6 7">
    <name type="scientific">Rhizopogon vinicolor AM-OR11-026</name>
    <dbReference type="NCBI Taxonomy" id="1314800"/>
    <lineage>
        <taxon>Eukaryota</taxon>
        <taxon>Fungi</taxon>
        <taxon>Dikarya</taxon>
        <taxon>Basidiomycota</taxon>
        <taxon>Agaricomycotina</taxon>
        <taxon>Agaricomycetes</taxon>
        <taxon>Agaricomycetidae</taxon>
        <taxon>Boletales</taxon>
        <taxon>Suillineae</taxon>
        <taxon>Rhizopogonaceae</taxon>
        <taxon>Rhizopogon</taxon>
    </lineage>
</organism>
<dbReference type="SUPFAM" id="SSF56112">
    <property type="entry name" value="Protein kinase-like (PK-like)"/>
    <property type="match status" value="1"/>
</dbReference>
<keyword evidence="7" id="KW-1185">Reference proteome</keyword>